<dbReference type="InterPro" id="IPR030474">
    <property type="entry name" value="IL-6/GCSF/MGF"/>
</dbReference>
<dbReference type="GO" id="GO:0005138">
    <property type="term" value="F:interleukin-6 receptor binding"/>
    <property type="evidence" value="ECO:0007669"/>
    <property type="project" value="InterPro"/>
</dbReference>
<dbReference type="GO" id="GO:0005615">
    <property type="term" value="C:extracellular space"/>
    <property type="evidence" value="ECO:0007669"/>
    <property type="project" value="InterPro"/>
</dbReference>
<dbReference type="SMART" id="SM00126">
    <property type="entry name" value="IL6"/>
    <property type="match status" value="1"/>
</dbReference>
<keyword evidence="2" id="KW-0732">Signal</keyword>
<dbReference type="InterPro" id="IPR003574">
    <property type="entry name" value="IL-6-like"/>
</dbReference>
<name>A0AAV6R722_SOLSE</name>
<evidence type="ECO:0000256" key="2">
    <source>
        <dbReference type="SAM" id="SignalP"/>
    </source>
</evidence>
<gene>
    <name evidence="3" type="ORF">JOB18_028614</name>
</gene>
<accession>A0AAV6R722</accession>
<evidence type="ECO:0000313" key="3">
    <source>
        <dbReference type="EMBL" id="KAG7500755.1"/>
    </source>
</evidence>
<organism evidence="3 4">
    <name type="scientific">Solea senegalensis</name>
    <name type="common">Senegalese sole</name>
    <dbReference type="NCBI Taxonomy" id="28829"/>
    <lineage>
        <taxon>Eukaryota</taxon>
        <taxon>Metazoa</taxon>
        <taxon>Chordata</taxon>
        <taxon>Craniata</taxon>
        <taxon>Vertebrata</taxon>
        <taxon>Euteleostomi</taxon>
        <taxon>Actinopterygii</taxon>
        <taxon>Neopterygii</taxon>
        <taxon>Teleostei</taxon>
        <taxon>Neoteleostei</taxon>
        <taxon>Acanthomorphata</taxon>
        <taxon>Carangaria</taxon>
        <taxon>Pleuronectiformes</taxon>
        <taxon>Pleuronectoidei</taxon>
        <taxon>Soleidae</taxon>
        <taxon>Solea</taxon>
    </lineage>
</organism>
<dbReference type="PANTHER" id="PTHR48494">
    <property type="entry name" value="INTERLEUKIN-6"/>
    <property type="match status" value="1"/>
</dbReference>
<dbReference type="GO" id="GO:0030154">
    <property type="term" value="P:cell differentiation"/>
    <property type="evidence" value="ECO:0007669"/>
    <property type="project" value="InterPro"/>
</dbReference>
<evidence type="ECO:0000256" key="1">
    <source>
        <dbReference type="ARBA" id="ARBA00007432"/>
    </source>
</evidence>
<feature type="chain" id="PRO_5043742263" evidence="2">
    <location>
        <begin position="25"/>
        <end position="229"/>
    </location>
</feature>
<dbReference type="Pfam" id="PF00489">
    <property type="entry name" value="IL6"/>
    <property type="match status" value="1"/>
</dbReference>
<dbReference type="Proteomes" id="UP000693946">
    <property type="component" value="Linkage Group LG20"/>
</dbReference>
<comment type="caution">
    <text evidence="3">The sequence shown here is derived from an EMBL/GenBank/DDBJ whole genome shotgun (WGS) entry which is preliminary data.</text>
</comment>
<dbReference type="GO" id="GO:0005125">
    <property type="term" value="F:cytokine activity"/>
    <property type="evidence" value="ECO:0007669"/>
    <property type="project" value="InterPro"/>
</dbReference>
<dbReference type="EMBL" id="JAGKHQ010000013">
    <property type="protein sequence ID" value="KAG7500755.1"/>
    <property type="molecule type" value="Genomic_DNA"/>
</dbReference>
<reference evidence="3 4" key="1">
    <citation type="journal article" date="2021" name="Sci. Rep.">
        <title>Chromosome anchoring in Senegalese sole (Solea senegalensis) reveals sex-associated markers and genome rearrangements in flatfish.</title>
        <authorList>
            <person name="Guerrero-Cozar I."/>
            <person name="Gomez-Garrido J."/>
            <person name="Berbel C."/>
            <person name="Martinez-Blanch J.F."/>
            <person name="Alioto T."/>
            <person name="Claros M.G."/>
            <person name="Gagnaire P.A."/>
            <person name="Manchado M."/>
        </authorList>
    </citation>
    <scope>NUCLEOTIDE SEQUENCE [LARGE SCALE GENOMIC DNA]</scope>
    <source>
        <strain evidence="3">Sse05_10M</strain>
    </source>
</reference>
<dbReference type="GO" id="GO:0006955">
    <property type="term" value="P:immune response"/>
    <property type="evidence" value="ECO:0007669"/>
    <property type="project" value="InterPro"/>
</dbReference>
<sequence>MPSTFNVTASAAVMLAALLLCALGTPIANEPGDSPAGDSSGEEEEEEVMVTYDLLSVNQVWDFIIGATARHQKEFEEEFQNAVKYHFLDNYRFPSLPADCPNSNFTMEACLHRLAEGLSTYLVLFKHVESEYPNGSIVLEVRPQSVKLINLIKGKMRNPKQVAVLTLDQEEQLVRDIYNPSPFHRKMTAHSILRQLHNFLLDGRVEIRRRERRRRPGKVITPSYNFLQR</sequence>
<protein>
    <submittedName>
        <fullName evidence="3">Interleukin-6</fullName>
    </submittedName>
</protein>
<evidence type="ECO:0000313" key="4">
    <source>
        <dbReference type="Proteomes" id="UP000693946"/>
    </source>
</evidence>
<proteinExistence type="inferred from homology"/>
<keyword evidence="4" id="KW-1185">Reference proteome</keyword>
<comment type="similarity">
    <text evidence="1">Belongs to the IL-6 superfamily.</text>
</comment>
<dbReference type="AlphaFoldDB" id="A0AAV6R722"/>
<feature type="signal peptide" evidence="2">
    <location>
        <begin position="1"/>
        <end position="24"/>
    </location>
</feature>
<dbReference type="PANTHER" id="PTHR48494:SF1">
    <property type="entry name" value="INTERLEUKIN-6"/>
    <property type="match status" value="1"/>
</dbReference>